<reference evidence="1 2" key="1">
    <citation type="journal article" date="2012" name="BMC Genomics">
        <title>Complete genome sequence of Saccharothrix espanaensis DSM 44229T and comparison to the other completely sequenced Pseudonocardiaceae.</title>
        <authorList>
            <person name="Strobel T."/>
            <person name="Al-Dilaimi A."/>
            <person name="Blom J."/>
            <person name="Gessner A."/>
            <person name="Kalinowski J."/>
            <person name="Luzhetska M."/>
            <person name="Puhler A."/>
            <person name="Szczepanowski R."/>
            <person name="Bechthold A."/>
            <person name="Ruckert C."/>
        </authorList>
    </citation>
    <scope>NUCLEOTIDE SEQUENCE [LARGE SCALE GENOMIC DNA]</scope>
    <source>
        <strain evidence="2">ATCC 51144 / DSM 44229 / JCM 9112 / NBRC 15066 / NRRL 15764</strain>
    </source>
</reference>
<keyword evidence="2" id="KW-1185">Reference proteome</keyword>
<dbReference type="EMBL" id="HE804045">
    <property type="protein sequence ID" value="CCH32513.1"/>
    <property type="molecule type" value="Genomic_DNA"/>
</dbReference>
<dbReference type="Proteomes" id="UP000006281">
    <property type="component" value="Chromosome"/>
</dbReference>
<dbReference type="BioCyc" id="SESP1179773:BN6_RS25375-MONOMER"/>
<organism evidence="1 2">
    <name type="scientific">Saccharothrix espanaensis (strain ATCC 51144 / DSM 44229 / JCM 9112 / NBRC 15066 / NRRL 15764)</name>
    <dbReference type="NCBI Taxonomy" id="1179773"/>
    <lineage>
        <taxon>Bacteria</taxon>
        <taxon>Bacillati</taxon>
        <taxon>Actinomycetota</taxon>
        <taxon>Actinomycetes</taxon>
        <taxon>Pseudonocardiales</taxon>
        <taxon>Pseudonocardiaceae</taxon>
        <taxon>Saccharothrix</taxon>
    </lineage>
</organism>
<evidence type="ECO:0008006" key="3">
    <source>
        <dbReference type="Google" id="ProtNLM"/>
    </source>
</evidence>
<dbReference type="KEGG" id="sesp:BN6_52490"/>
<protein>
    <recommendedName>
        <fullName evidence="3">ESX-1 secretion-associated protein</fullName>
    </recommendedName>
</protein>
<evidence type="ECO:0000313" key="2">
    <source>
        <dbReference type="Proteomes" id="UP000006281"/>
    </source>
</evidence>
<dbReference type="OrthoDB" id="3402696at2"/>
<dbReference type="STRING" id="1179773.BN6_52490"/>
<sequence>MGFEVTAGDLRAHADKVEGHSALLGQAVEAAGSAMSDDTYGRICRFLPPVFNDLEDVARDALASARTGLFAIAAKLRDTAATYETEDEAVGRGFSGIAPR</sequence>
<dbReference type="Pfam" id="PF10824">
    <property type="entry name" value="T7SS_ESX_EspC"/>
    <property type="match status" value="1"/>
</dbReference>
<proteinExistence type="predicted"/>
<dbReference type="GO" id="GO:0009306">
    <property type="term" value="P:protein secretion"/>
    <property type="evidence" value="ECO:0007669"/>
    <property type="project" value="InterPro"/>
</dbReference>
<name>K0K7C9_SACES</name>
<dbReference type="RefSeq" id="WP_015102625.1">
    <property type="nucleotide sequence ID" value="NC_019673.1"/>
</dbReference>
<gene>
    <name evidence="1" type="ordered locus">BN6_52490</name>
</gene>
<evidence type="ECO:0000313" key="1">
    <source>
        <dbReference type="EMBL" id="CCH32513.1"/>
    </source>
</evidence>
<dbReference type="PATRIC" id="fig|1179773.3.peg.5281"/>
<accession>K0K7C9</accession>
<dbReference type="HOGENOM" id="CLU_168298_2_0_11"/>
<dbReference type="InterPro" id="IPR022536">
    <property type="entry name" value="EspC"/>
</dbReference>
<dbReference type="AlphaFoldDB" id="K0K7C9"/>